<evidence type="ECO:0000313" key="3">
    <source>
        <dbReference type="EMBL" id="NWC15804.1"/>
    </source>
</evidence>
<accession>A0A7Y7Y0N7</accession>
<dbReference type="AlphaFoldDB" id="A0A7Y7Y0N7"/>
<dbReference type="RefSeq" id="WP_177116410.1">
    <property type="nucleotide sequence ID" value="NZ_JACAQE010000007.1"/>
</dbReference>
<evidence type="ECO:0000256" key="1">
    <source>
        <dbReference type="SAM" id="MobiDB-lite"/>
    </source>
</evidence>
<feature type="region of interest" description="Disordered" evidence="1">
    <location>
        <begin position="138"/>
        <end position="160"/>
    </location>
</feature>
<reference evidence="3 4" key="1">
    <citation type="submission" date="2020-04" db="EMBL/GenBank/DDBJ databases">
        <title>Molecular characterization of pseudomonads from Agaricus bisporus reveal novel blotch 2 pathogens in Western Europe.</title>
        <authorList>
            <person name="Taparia T."/>
            <person name="Krijger M."/>
            <person name="Haynes E."/>
            <person name="Elpinstone J.G."/>
            <person name="Noble R."/>
            <person name="Van Der Wolf J."/>
        </authorList>
    </citation>
    <scope>NUCLEOTIDE SEQUENCE [LARGE SCALE GENOMIC DNA]</scope>
    <source>
        <strain evidence="3 4">IPO3738</strain>
    </source>
</reference>
<keyword evidence="2" id="KW-0812">Transmembrane</keyword>
<evidence type="ECO:0000313" key="4">
    <source>
        <dbReference type="Proteomes" id="UP000517547"/>
    </source>
</evidence>
<comment type="caution">
    <text evidence="3">The sequence shown here is derived from an EMBL/GenBank/DDBJ whole genome shotgun (WGS) entry which is preliminary data.</text>
</comment>
<organism evidence="3 4">
    <name type="scientific">Pseudomonas gingeri</name>
    <dbReference type="NCBI Taxonomy" id="117681"/>
    <lineage>
        <taxon>Bacteria</taxon>
        <taxon>Pseudomonadati</taxon>
        <taxon>Pseudomonadota</taxon>
        <taxon>Gammaproteobacteria</taxon>
        <taxon>Pseudomonadales</taxon>
        <taxon>Pseudomonadaceae</taxon>
        <taxon>Pseudomonas</taxon>
    </lineage>
</organism>
<name>A0A7Y7Y0N7_9PSED</name>
<protein>
    <submittedName>
        <fullName evidence="3">Uncharacterized protein</fullName>
    </submittedName>
</protein>
<gene>
    <name evidence="3" type="ORF">HX845_19230</name>
</gene>
<keyword evidence="2" id="KW-0472">Membrane</keyword>
<dbReference type="EMBL" id="JACAQE010000007">
    <property type="protein sequence ID" value="NWC15804.1"/>
    <property type="molecule type" value="Genomic_DNA"/>
</dbReference>
<dbReference type="Proteomes" id="UP000517547">
    <property type="component" value="Unassembled WGS sequence"/>
</dbReference>
<feature type="transmembrane region" description="Helical" evidence="2">
    <location>
        <begin position="40"/>
        <end position="64"/>
    </location>
</feature>
<proteinExistence type="predicted"/>
<sequence length="160" mass="16790">MAAGNHRWRPFSAEIALTERRATPWNGVVPKIRLKQSVSIALLCGALSALLSLAAFASGIVTAVEIHNDSSRTLALLGTGIDLNGAAPSSFAIAGGETYSNANPVSPNSLTAIENSHRSNGNHSYLVPLPTADSYKASALRSDRSKGKHKQHSLFSGISL</sequence>
<evidence type="ECO:0000256" key="2">
    <source>
        <dbReference type="SAM" id="Phobius"/>
    </source>
</evidence>
<keyword evidence="2" id="KW-1133">Transmembrane helix</keyword>